<organism evidence="1 2">
    <name type="scientific">Labilibaculum filiforme</name>
    <dbReference type="NCBI Taxonomy" id="1940526"/>
    <lineage>
        <taxon>Bacteria</taxon>
        <taxon>Pseudomonadati</taxon>
        <taxon>Bacteroidota</taxon>
        <taxon>Bacteroidia</taxon>
        <taxon>Marinilabiliales</taxon>
        <taxon>Marinifilaceae</taxon>
        <taxon>Labilibaculum</taxon>
    </lineage>
</organism>
<proteinExistence type="predicted"/>
<name>A0A2N3HW17_9BACT</name>
<dbReference type="Proteomes" id="UP000233535">
    <property type="component" value="Unassembled WGS sequence"/>
</dbReference>
<sequence length="76" mass="8864">MIKTEAITKIFRTEEVETSALQQITILESGQSESCRILKKRIKIILKSIIEKEQSQFRYCSFIYGENTSIFFLLQA</sequence>
<protein>
    <submittedName>
        <fullName evidence="1">Uncharacterized protein</fullName>
    </submittedName>
</protein>
<evidence type="ECO:0000313" key="1">
    <source>
        <dbReference type="EMBL" id="PKQ62228.1"/>
    </source>
</evidence>
<dbReference type="EMBL" id="MVDD01000009">
    <property type="protein sequence ID" value="PKQ62228.1"/>
    <property type="molecule type" value="Genomic_DNA"/>
</dbReference>
<keyword evidence="2" id="KW-1185">Reference proteome</keyword>
<gene>
    <name evidence="1" type="ORF">BZG02_12985</name>
</gene>
<accession>A0A2N3HW17</accession>
<comment type="caution">
    <text evidence="1">The sequence shown here is derived from an EMBL/GenBank/DDBJ whole genome shotgun (WGS) entry which is preliminary data.</text>
</comment>
<reference evidence="1 2" key="1">
    <citation type="journal article" date="2017" name="Front. Microbiol.">
        <title>Labilibaculum manganireducens gen. nov., sp. nov. and Labilibaculum filiforme sp. nov., Novel Bacteroidetes Isolated from Subsurface Sediments of the Baltic Sea.</title>
        <authorList>
            <person name="Vandieken V."/>
            <person name="Marshall I.P."/>
            <person name="Niemann H."/>
            <person name="Engelen B."/>
            <person name="Cypionka H."/>
        </authorList>
    </citation>
    <scope>NUCLEOTIDE SEQUENCE [LARGE SCALE GENOMIC DNA]</scope>
    <source>
        <strain evidence="1 2">59.16B</strain>
    </source>
</reference>
<evidence type="ECO:0000313" key="2">
    <source>
        <dbReference type="Proteomes" id="UP000233535"/>
    </source>
</evidence>
<dbReference type="AlphaFoldDB" id="A0A2N3HW17"/>